<dbReference type="AlphaFoldDB" id="A0A6M0H4X8"/>
<evidence type="ECO:0000313" key="1">
    <source>
        <dbReference type="EMBL" id="NEU05780.1"/>
    </source>
</evidence>
<proteinExistence type="predicted"/>
<dbReference type="EMBL" id="JAAGPU010000026">
    <property type="protein sequence ID" value="NEU05780.1"/>
    <property type="molecule type" value="Genomic_DNA"/>
</dbReference>
<keyword evidence="2" id="KW-1185">Reference proteome</keyword>
<gene>
    <name evidence="1" type="ORF">G3M99_13170</name>
</gene>
<name>A0A6M0H4X8_9CLOT</name>
<dbReference type="Proteomes" id="UP000481872">
    <property type="component" value="Unassembled WGS sequence"/>
</dbReference>
<protein>
    <submittedName>
        <fullName evidence="1">Uncharacterized protein</fullName>
    </submittedName>
</protein>
<organism evidence="1 2">
    <name type="scientific">Clostridium senegalense</name>
    <dbReference type="NCBI Taxonomy" id="1465809"/>
    <lineage>
        <taxon>Bacteria</taxon>
        <taxon>Bacillati</taxon>
        <taxon>Bacillota</taxon>
        <taxon>Clostridia</taxon>
        <taxon>Eubacteriales</taxon>
        <taxon>Clostridiaceae</taxon>
        <taxon>Clostridium</taxon>
    </lineage>
</organism>
<evidence type="ECO:0000313" key="2">
    <source>
        <dbReference type="Proteomes" id="UP000481872"/>
    </source>
</evidence>
<comment type="caution">
    <text evidence="1">The sequence shown here is derived from an EMBL/GenBank/DDBJ whole genome shotgun (WGS) entry which is preliminary data.</text>
</comment>
<dbReference type="RefSeq" id="WP_199870446.1">
    <property type="nucleotide sequence ID" value="NZ_JAAGPU010000026.1"/>
</dbReference>
<accession>A0A6M0H4X8</accession>
<sequence length="70" mass="8231">MIYCPFCDGQGVIYKAKIKETQIEIYICDECDTVWKDKNINEDNCERFKGIMNNIGYKGLWSELTEVEKI</sequence>
<reference evidence="1 2" key="1">
    <citation type="submission" date="2020-02" db="EMBL/GenBank/DDBJ databases">
        <title>Genome assembly of a novel Clostridium senegalense strain.</title>
        <authorList>
            <person name="Gupta T.B."/>
            <person name="Jauregui R."/>
            <person name="Maclean P."/>
            <person name="Nawarathana A."/>
            <person name="Brightwell G."/>
        </authorList>
    </citation>
    <scope>NUCLEOTIDE SEQUENCE [LARGE SCALE GENOMIC DNA]</scope>
    <source>
        <strain evidence="1 2">AGRFS4</strain>
    </source>
</reference>